<accession>A0A176WQG4</accession>
<dbReference type="AlphaFoldDB" id="A0A176WQG4"/>
<dbReference type="SMART" id="SM00256">
    <property type="entry name" value="FBOX"/>
    <property type="match status" value="1"/>
</dbReference>
<evidence type="ECO:0000259" key="1">
    <source>
        <dbReference type="PROSITE" id="PS50181"/>
    </source>
</evidence>
<evidence type="ECO:0000313" key="3">
    <source>
        <dbReference type="Proteomes" id="UP000077202"/>
    </source>
</evidence>
<evidence type="ECO:0000313" key="2">
    <source>
        <dbReference type="EMBL" id="OAE35360.1"/>
    </source>
</evidence>
<dbReference type="InterPro" id="IPR050796">
    <property type="entry name" value="SCF_F-box_component"/>
</dbReference>
<dbReference type="PANTHER" id="PTHR31672:SF2">
    <property type="entry name" value="F-BOX DOMAIN-CONTAINING PROTEIN"/>
    <property type="match status" value="1"/>
</dbReference>
<sequence>MSIPDLNMEATCSSPLEQEFQRLSIDSANEKAQSGSREDMNSDLWSELPDALLDKIFARLPLRSLFRTRVLSKKWDEAITRSLSFQSEISSLSAGWESYCPVFWSWSCEWLIGYDRRSKRWHKLFKISYFPGISKVRWLSGGGAGSLLCFHQGGWSGGDLFIHVTNPFLRRWHKLPNTNTPSRPMLDIVHAVRLGLKDYEVIVITQDDRNMVVDEAAPFTSPRSALCAEIYSRVADSWTTDNLGPLVPRDLRKVSSAFFEGTLFFVLANSGFKSFKNLRLFAYQARRRRWTVLAHPFEDQDDVYQCGLVVCDAQVLLVMMNNRDRPQQSFKFPEAIHGPSYIARHSIHIHRIDPDSFQITDLCRGPDEDIHDAEIVEGLASDDQCLYLQAYGHGIVVQFNVLERAWNCIAIDSGPVHYHSRPDISSRWFGPNFKWTNVTFQPGLNPFAMQ</sequence>
<dbReference type="PANTHER" id="PTHR31672">
    <property type="entry name" value="BNACNNG10540D PROTEIN"/>
    <property type="match status" value="1"/>
</dbReference>
<organism evidence="2 3">
    <name type="scientific">Marchantia polymorpha subsp. ruderalis</name>
    <dbReference type="NCBI Taxonomy" id="1480154"/>
    <lineage>
        <taxon>Eukaryota</taxon>
        <taxon>Viridiplantae</taxon>
        <taxon>Streptophyta</taxon>
        <taxon>Embryophyta</taxon>
        <taxon>Marchantiophyta</taxon>
        <taxon>Marchantiopsida</taxon>
        <taxon>Marchantiidae</taxon>
        <taxon>Marchantiales</taxon>
        <taxon>Marchantiaceae</taxon>
        <taxon>Marchantia</taxon>
    </lineage>
</organism>
<proteinExistence type="predicted"/>
<dbReference type="Proteomes" id="UP000077202">
    <property type="component" value="Unassembled WGS sequence"/>
</dbReference>
<dbReference type="Gene3D" id="1.20.1280.50">
    <property type="match status" value="1"/>
</dbReference>
<dbReference type="Pfam" id="PF00646">
    <property type="entry name" value="F-box"/>
    <property type="match status" value="1"/>
</dbReference>
<dbReference type="InterPro" id="IPR001810">
    <property type="entry name" value="F-box_dom"/>
</dbReference>
<dbReference type="InterPro" id="IPR036047">
    <property type="entry name" value="F-box-like_dom_sf"/>
</dbReference>
<name>A0A176WQG4_MARPO</name>
<dbReference type="PROSITE" id="PS50181">
    <property type="entry name" value="FBOX"/>
    <property type="match status" value="1"/>
</dbReference>
<dbReference type="SUPFAM" id="SSF81383">
    <property type="entry name" value="F-box domain"/>
    <property type="match status" value="1"/>
</dbReference>
<gene>
    <name evidence="2" type="ORF">AXG93_3546s1180</name>
</gene>
<comment type="caution">
    <text evidence="2">The sequence shown here is derived from an EMBL/GenBank/DDBJ whole genome shotgun (WGS) entry which is preliminary data.</text>
</comment>
<feature type="domain" description="F-box" evidence="1">
    <location>
        <begin position="42"/>
        <end position="88"/>
    </location>
</feature>
<reference evidence="2" key="1">
    <citation type="submission" date="2016-03" db="EMBL/GenBank/DDBJ databases">
        <title>Mechanisms controlling the formation of the plant cell surface in tip-growing cells are functionally conserved among land plants.</title>
        <authorList>
            <person name="Honkanen S."/>
            <person name="Jones V.A."/>
            <person name="Morieri G."/>
            <person name="Champion C."/>
            <person name="Hetherington A.J."/>
            <person name="Kelly S."/>
            <person name="Saint-Marcoux D."/>
            <person name="Proust H."/>
            <person name="Prescott H."/>
            <person name="Dolan L."/>
        </authorList>
    </citation>
    <scope>NUCLEOTIDE SEQUENCE [LARGE SCALE GENOMIC DNA]</scope>
    <source>
        <tissue evidence="2">Whole gametophyte</tissue>
    </source>
</reference>
<keyword evidence="3" id="KW-1185">Reference proteome</keyword>
<dbReference type="EMBL" id="LVLJ01000183">
    <property type="protein sequence ID" value="OAE35360.1"/>
    <property type="molecule type" value="Genomic_DNA"/>
</dbReference>
<protein>
    <recommendedName>
        <fullName evidence="1">F-box domain-containing protein</fullName>
    </recommendedName>
</protein>